<keyword evidence="2" id="KW-0489">Methyltransferase</keyword>
<dbReference type="SUPFAM" id="SSF53335">
    <property type="entry name" value="S-adenosyl-L-methionine-dependent methyltransferases"/>
    <property type="match status" value="1"/>
</dbReference>
<evidence type="ECO:0000313" key="2">
    <source>
        <dbReference type="EMBL" id="MFC4823811.1"/>
    </source>
</evidence>
<reference evidence="2 3" key="1">
    <citation type="journal article" date="2019" name="Int. J. Syst. Evol. Microbiol.">
        <title>The Global Catalogue of Microorganisms (GCM) 10K type strain sequencing project: providing services to taxonomists for standard genome sequencing and annotation.</title>
        <authorList>
            <consortium name="The Broad Institute Genomics Platform"/>
            <consortium name="The Broad Institute Genome Sequencing Center for Infectious Disease"/>
            <person name="Wu L."/>
            <person name="Ma J."/>
        </authorList>
    </citation>
    <scope>NUCLEOTIDE SEQUENCE [LARGE SCALE GENOMIC DNA]</scope>
    <source>
        <strain evidence="2 3">XZYJ18</strain>
    </source>
</reference>
<name>A0ABD5PZ94_9EURY</name>
<dbReference type="EC" id="2.1.1.222" evidence="2"/>
<keyword evidence="2" id="KW-0808">Transferase</keyword>
<dbReference type="Pfam" id="PF08242">
    <property type="entry name" value="Methyltransf_12"/>
    <property type="match status" value="1"/>
</dbReference>
<dbReference type="InterPro" id="IPR029063">
    <property type="entry name" value="SAM-dependent_MTases_sf"/>
</dbReference>
<dbReference type="AlphaFoldDB" id="A0ABD5PZ94"/>
<dbReference type="InterPro" id="IPR013217">
    <property type="entry name" value="Methyltransf_12"/>
</dbReference>
<dbReference type="CDD" id="cd02440">
    <property type="entry name" value="AdoMet_MTases"/>
    <property type="match status" value="1"/>
</dbReference>
<keyword evidence="3" id="KW-1185">Reference proteome</keyword>
<dbReference type="Gene3D" id="3.40.50.150">
    <property type="entry name" value="Vaccinia Virus protein VP39"/>
    <property type="match status" value="1"/>
</dbReference>
<organism evidence="2 3">
    <name type="scientific">Halorussus aquaticus</name>
    <dbReference type="NCBI Taxonomy" id="2953748"/>
    <lineage>
        <taxon>Archaea</taxon>
        <taxon>Methanobacteriati</taxon>
        <taxon>Methanobacteriota</taxon>
        <taxon>Stenosarchaea group</taxon>
        <taxon>Halobacteria</taxon>
        <taxon>Halobacteriales</taxon>
        <taxon>Haladaptataceae</taxon>
        <taxon>Halorussus</taxon>
    </lineage>
</organism>
<comment type="caution">
    <text evidence="2">The sequence shown here is derived from an EMBL/GenBank/DDBJ whole genome shotgun (WGS) entry which is preliminary data.</text>
</comment>
<dbReference type="Proteomes" id="UP001595945">
    <property type="component" value="Unassembled WGS sequence"/>
</dbReference>
<dbReference type="EMBL" id="JBHSHT010000001">
    <property type="protein sequence ID" value="MFC4823811.1"/>
    <property type="molecule type" value="Genomic_DNA"/>
</dbReference>
<evidence type="ECO:0000259" key="1">
    <source>
        <dbReference type="Pfam" id="PF08242"/>
    </source>
</evidence>
<sequence>MSDATEYADANREYWEEKEYTRPNVDHDVFRFYGLVLGPDFGYWGDDGERLLDFGCGQAASTNFFHEHGFDAYGVDVSESELDIARERYPDIADRFRTVEPEPTESDEFFGGGFDVIIALQSLYYYSDSDLDTRLRSLYRNLNDGGVLYATMCGERHGLYSHSEPASDGLRKVTLPEAENPVYVNFTESEDDLRDTFDVFDPVHVGFYNYRFRNDDEESFHYTFVGQKSA</sequence>
<dbReference type="EC" id="2.1.1.64" evidence="2"/>
<dbReference type="RefSeq" id="WP_254270392.1">
    <property type="nucleotide sequence ID" value="NZ_CP100401.1"/>
</dbReference>
<dbReference type="PANTHER" id="PTHR43861">
    <property type="entry name" value="TRANS-ACONITATE 2-METHYLTRANSFERASE-RELATED"/>
    <property type="match status" value="1"/>
</dbReference>
<dbReference type="GeneID" id="73047071"/>
<dbReference type="PANTHER" id="PTHR43861:SF1">
    <property type="entry name" value="TRANS-ACONITATE 2-METHYLTRANSFERASE"/>
    <property type="match status" value="1"/>
</dbReference>
<dbReference type="GO" id="GO:0032259">
    <property type="term" value="P:methylation"/>
    <property type="evidence" value="ECO:0007669"/>
    <property type="project" value="UniProtKB-KW"/>
</dbReference>
<accession>A0ABD5PZ94</accession>
<dbReference type="GO" id="GO:0102208">
    <property type="term" value="F:2-polyprenyl-6-hydroxyphenol methylase activity"/>
    <property type="evidence" value="ECO:0007669"/>
    <property type="project" value="UniProtKB-EC"/>
</dbReference>
<gene>
    <name evidence="2" type="ORF">ACFO9K_06015</name>
</gene>
<proteinExistence type="predicted"/>
<feature type="domain" description="Methyltransferase type 12" evidence="1">
    <location>
        <begin position="52"/>
        <end position="148"/>
    </location>
</feature>
<evidence type="ECO:0000313" key="3">
    <source>
        <dbReference type="Proteomes" id="UP001595945"/>
    </source>
</evidence>
<dbReference type="GO" id="GO:0061542">
    <property type="term" value="F:3-demethylubiquinol 3-O-methyltransferase activity"/>
    <property type="evidence" value="ECO:0007669"/>
    <property type="project" value="UniProtKB-EC"/>
</dbReference>
<protein>
    <submittedName>
        <fullName evidence="2">Class I SAM-dependent methyltransferase</fullName>
        <ecNumber evidence="2">2.1.1.222</ecNumber>
        <ecNumber evidence="2">2.1.1.64</ecNumber>
    </submittedName>
</protein>